<dbReference type="AlphaFoldDB" id="A0A6A4RRH4"/>
<proteinExistence type="predicted"/>
<feature type="compositionally biased region" description="Basic and acidic residues" evidence="2">
    <location>
        <begin position="232"/>
        <end position="244"/>
    </location>
</feature>
<reference evidence="4 5" key="1">
    <citation type="submission" date="2019-06" db="EMBL/GenBank/DDBJ databases">
        <title>Draft genomes of female and male turbot (Scophthalmus maximus).</title>
        <authorList>
            <person name="Xu H."/>
            <person name="Xu X.-W."/>
            <person name="Shao C."/>
            <person name="Chen S."/>
        </authorList>
    </citation>
    <scope>NUCLEOTIDE SEQUENCE [LARGE SCALE GENOMIC DNA]</scope>
    <source>
        <strain evidence="4">Ysfricsl-2016a</strain>
        <tissue evidence="4">Blood</tissue>
    </source>
</reference>
<organism evidence="4 5">
    <name type="scientific">Scophthalmus maximus</name>
    <name type="common">Turbot</name>
    <name type="synonym">Psetta maxima</name>
    <dbReference type="NCBI Taxonomy" id="52904"/>
    <lineage>
        <taxon>Eukaryota</taxon>
        <taxon>Metazoa</taxon>
        <taxon>Chordata</taxon>
        <taxon>Craniata</taxon>
        <taxon>Vertebrata</taxon>
        <taxon>Euteleostomi</taxon>
        <taxon>Actinopterygii</taxon>
        <taxon>Neopterygii</taxon>
        <taxon>Teleostei</taxon>
        <taxon>Neoteleostei</taxon>
        <taxon>Acanthomorphata</taxon>
        <taxon>Carangaria</taxon>
        <taxon>Pleuronectiformes</taxon>
        <taxon>Pleuronectoidei</taxon>
        <taxon>Scophthalmidae</taxon>
        <taxon>Scophthalmus</taxon>
    </lineage>
</organism>
<feature type="domain" description="C2H2-type" evidence="3">
    <location>
        <begin position="86"/>
        <end position="116"/>
    </location>
</feature>
<feature type="compositionally biased region" description="Acidic residues" evidence="2">
    <location>
        <begin position="218"/>
        <end position="231"/>
    </location>
</feature>
<evidence type="ECO:0000313" key="5">
    <source>
        <dbReference type="Proteomes" id="UP000438429"/>
    </source>
</evidence>
<feature type="compositionally biased region" description="Polar residues" evidence="2">
    <location>
        <begin position="203"/>
        <end position="213"/>
    </location>
</feature>
<comment type="caution">
    <text evidence="4">The sequence shown here is derived from an EMBL/GenBank/DDBJ whole genome shotgun (WGS) entry which is preliminary data.</text>
</comment>
<feature type="region of interest" description="Disordered" evidence="2">
    <location>
        <begin position="203"/>
        <end position="244"/>
    </location>
</feature>
<dbReference type="Proteomes" id="UP000438429">
    <property type="component" value="Unassembled WGS sequence"/>
</dbReference>
<dbReference type="PROSITE" id="PS50157">
    <property type="entry name" value="ZINC_FINGER_C2H2_2"/>
    <property type="match status" value="1"/>
</dbReference>
<dbReference type="Gene3D" id="3.30.160.60">
    <property type="entry name" value="Classic Zinc Finger"/>
    <property type="match status" value="1"/>
</dbReference>
<evidence type="ECO:0000256" key="2">
    <source>
        <dbReference type="SAM" id="MobiDB-lite"/>
    </source>
</evidence>
<keyword evidence="1" id="KW-0863">Zinc-finger</keyword>
<protein>
    <recommendedName>
        <fullName evidence="3">C2H2-type domain-containing protein</fullName>
    </recommendedName>
</protein>
<name>A0A6A4RRH4_SCOMX</name>
<dbReference type="InterPro" id="IPR013087">
    <property type="entry name" value="Znf_C2H2_type"/>
</dbReference>
<gene>
    <name evidence="4" type="ORF">F2P81_023425</name>
</gene>
<dbReference type="EMBL" id="VEVO01000021">
    <property type="protein sequence ID" value="KAF0024623.1"/>
    <property type="molecule type" value="Genomic_DNA"/>
</dbReference>
<accession>A0A6A4RRH4</accession>
<dbReference type="PROSITE" id="PS00028">
    <property type="entry name" value="ZINC_FINGER_C2H2_1"/>
    <property type="match status" value="1"/>
</dbReference>
<evidence type="ECO:0000259" key="3">
    <source>
        <dbReference type="PROSITE" id="PS50157"/>
    </source>
</evidence>
<evidence type="ECO:0000313" key="4">
    <source>
        <dbReference type="EMBL" id="KAF0024623.1"/>
    </source>
</evidence>
<dbReference type="GO" id="GO:0008270">
    <property type="term" value="F:zinc ion binding"/>
    <property type="evidence" value="ECO:0007669"/>
    <property type="project" value="UniProtKB-KW"/>
</dbReference>
<dbReference type="SMART" id="SM00355">
    <property type="entry name" value="ZnF_C2H2"/>
    <property type="match status" value="2"/>
</dbReference>
<keyword evidence="1" id="KW-0862">Zinc</keyword>
<evidence type="ECO:0000256" key="1">
    <source>
        <dbReference type="PROSITE-ProRule" id="PRU00042"/>
    </source>
</evidence>
<sequence length="244" mass="27854">MSIGNLGKTLHSHYSLIYWCQIGDDCVLINHAFKAHSALSGNKVVFVAYRLSPVEALFGKQLTLVVFTAYDEFELKHGSYARTEPFPCLHQECPCTFKSLNALKVHLSRIHTRTPDQQQQSVDVAVQFCCLSCGFAQTCSETDNFTHLRTPHLKVNHKVRCPYKDCNFETSIYSTFKAHESKVHREQNWKRFKSEIIGLDNVSNDSDAAQDQISHADDMEELEDVSEEASENDLRDLEKQLQHT</sequence>
<keyword evidence="1" id="KW-0479">Metal-binding</keyword>